<sequence>MSLQEITLVTEKYFYIFSFRYRSNINVNLLQTVVQKFTIPDTGVCNSGMLLLLTYLPFLGVLEVQVEL</sequence>
<dbReference type="AlphaFoldDB" id="A0AA45URY0"/>
<dbReference type="Proteomes" id="UP000078419">
    <property type="component" value="Unassembled WGS sequence"/>
</dbReference>
<comment type="caution">
    <text evidence="1">The sequence shown here is derived from an EMBL/GenBank/DDBJ whole genome shotgun (WGS) entry which is preliminary data.</text>
</comment>
<proteinExistence type="predicted"/>
<reference evidence="2" key="1">
    <citation type="submission" date="2016-03" db="EMBL/GenBank/DDBJ databases">
        <authorList>
            <person name="Loux Valentin"/>
        </authorList>
    </citation>
    <scope>NUCLEOTIDE SEQUENCE [LARGE SCALE GENOMIC DNA]</scope>
    <source>
        <strain evidence="2">C1</strain>
    </source>
</reference>
<protein>
    <submittedName>
        <fullName evidence="1">Uncharacterized protein</fullName>
    </submittedName>
</protein>
<name>A0AA45URY0_ANAPH</name>
<evidence type="ECO:0000313" key="2">
    <source>
        <dbReference type="Proteomes" id="UP000078419"/>
    </source>
</evidence>
<accession>A0AA45URY0</accession>
<evidence type="ECO:0000313" key="1">
    <source>
        <dbReference type="EMBL" id="SBO13704.1"/>
    </source>
</evidence>
<dbReference type="EMBL" id="FLLR01000001">
    <property type="protein sequence ID" value="SBO13704.1"/>
    <property type="molecule type" value="Genomic_DNA"/>
</dbReference>
<gene>
    <name evidence="1" type="ORF">ANAPC1_00037</name>
</gene>
<organism evidence="1 2">
    <name type="scientific">Anaplasma phagocytophilum</name>
    <name type="common">Ehrlichia phagocytophila</name>
    <dbReference type="NCBI Taxonomy" id="948"/>
    <lineage>
        <taxon>Bacteria</taxon>
        <taxon>Pseudomonadati</taxon>
        <taxon>Pseudomonadota</taxon>
        <taxon>Alphaproteobacteria</taxon>
        <taxon>Rickettsiales</taxon>
        <taxon>Anaplasmataceae</taxon>
        <taxon>Anaplasma</taxon>
        <taxon>phagocytophilum group</taxon>
    </lineage>
</organism>